<dbReference type="InterPro" id="IPR013830">
    <property type="entry name" value="SGNH_hydro"/>
</dbReference>
<dbReference type="Pfam" id="PF13472">
    <property type="entry name" value="Lipase_GDSL_2"/>
    <property type="match status" value="1"/>
</dbReference>
<organism evidence="5 6">
    <name type="scientific">Caulobacter segnis</name>
    <dbReference type="NCBI Taxonomy" id="88688"/>
    <lineage>
        <taxon>Bacteria</taxon>
        <taxon>Pseudomonadati</taxon>
        <taxon>Pseudomonadota</taxon>
        <taxon>Alphaproteobacteria</taxon>
        <taxon>Caulobacterales</taxon>
        <taxon>Caulobacteraceae</taxon>
        <taxon>Caulobacter</taxon>
    </lineage>
</organism>
<sequence>MLKLIFATAALLLPLAAHAQEPLFKAPKIVLVGDSTTAVNSGWGGAFCAKHVSSNVACVNLGRGGRSTRTYREEGSWALALKEMSSGGFAQTYVLIQLGHNDQPGRPERSTDLATEFPVNIRRFVDEARAAGAIPVLVTPLIRRQFKDGRVHDDLAPWAEAIRKVAAETGTPLVDLHQLSKDAVQAMGPVAAMRLGERPPPAEVAAAAGSGTTTGAMFYEPAIPGAVVPPRPPAAPPSPSPPSAMGEFKPVFDYTHIGPEGADVFSAMVAKALAQAVPELGRQLLP</sequence>
<protein>
    <submittedName>
        <fullName evidence="5">Rhamnogalacturonan acetylesterase</fullName>
    </submittedName>
</protein>
<keyword evidence="3" id="KW-0732">Signal</keyword>
<dbReference type="PANTHER" id="PTHR43695:SF1">
    <property type="entry name" value="RHAMNOGALACTURONAN ACETYLESTERASE"/>
    <property type="match status" value="1"/>
</dbReference>
<dbReference type="Gene3D" id="3.40.50.1110">
    <property type="entry name" value="SGNH hydrolase"/>
    <property type="match status" value="1"/>
</dbReference>
<dbReference type="PANTHER" id="PTHR43695">
    <property type="entry name" value="PUTATIVE (AFU_ORTHOLOGUE AFUA_2G17250)-RELATED"/>
    <property type="match status" value="1"/>
</dbReference>
<feature type="signal peptide" evidence="3">
    <location>
        <begin position="1"/>
        <end position="19"/>
    </location>
</feature>
<evidence type="ECO:0000313" key="5">
    <source>
        <dbReference type="EMBL" id="USQ95103.1"/>
    </source>
</evidence>
<evidence type="ECO:0000313" key="6">
    <source>
        <dbReference type="Proteomes" id="UP001057520"/>
    </source>
</evidence>
<reference evidence="5 6" key="1">
    <citation type="submission" date="2022-04" db="EMBL/GenBank/DDBJ databases">
        <title>Genome sequence of soybean root-associated Caulobacter segnis RL271.</title>
        <authorList>
            <person name="Longley R."/>
            <person name="Bonito G."/>
            <person name="Trigodet F."/>
            <person name="Crosson S."/>
            <person name="Fiebig A."/>
        </authorList>
    </citation>
    <scope>NUCLEOTIDE SEQUENCE [LARGE SCALE GENOMIC DNA]</scope>
    <source>
        <strain evidence="5 6">RL271</strain>
    </source>
</reference>
<dbReference type="InterPro" id="IPR036514">
    <property type="entry name" value="SGNH_hydro_sf"/>
</dbReference>
<dbReference type="Proteomes" id="UP001057520">
    <property type="component" value="Chromosome"/>
</dbReference>
<accession>A0ABY4ZQV5</accession>
<gene>
    <name evidence="5" type="ORF">MZV50_21480</name>
</gene>
<proteinExistence type="inferred from homology"/>
<dbReference type="SUPFAM" id="SSF52266">
    <property type="entry name" value="SGNH hydrolase"/>
    <property type="match status" value="1"/>
</dbReference>
<name>A0ABY4ZQV5_9CAUL</name>
<dbReference type="InterPro" id="IPR037459">
    <property type="entry name" value="RhgT-like"/>
</dbReference>
<evidence type="ECO:0000256" key="1">
    <source>
        <dbReference type="ARBA" id="ARBA00008668"/>
    </source>
</evidence>
<keyword evidence="6" id="KW-1185">Reference proteome</keyword>
<comment type="similarity">
    <text evidence="1">Belongs to the 'GDSL' lipolytic enzyme family.</text>
</comment>
<feature type="chain" id="PRO_5046368334" evidence="3">
    <location>
        <begin position="20"/>
        <end position="286"/>
    </location>
</feature>
<keyword evidence="2" id="KW-0378">Hydrolase</keyword>
<dbReference type="CDD" id="cd01821">
    <property type="entry name" value="Rhamnogalacturan_acetylesterase_like"/>
    <property type="match status" value="1"/>
</dbReference>
<feature type="domain" description="SGNH hydrolase-type esterase" evidence="4">
    <location>
        <begin position="32"/>
        <end position="182"/>
    </location>
</feature>
<evidence type="ECO:0000259" key="4">
    <source>
        <dbReference type="Pfam" id="PF13472"/>
    </source>
</evidence>
<evidence type="ECO:0000256" key="2">
    <source>
        <dbReference type="ARBA" id="ARBA00022801"/>
    </source>
</evidence>
<dbReference type="EMBL" id="CP096040">
    <property type="protein sequence ID" value="USQ95103.1"/>
    <property type="molecule type" value="Genomic_DNA"/>
</dbReference>
<evidence type="ECO:0000256" key="3">
    <source>
        <dbReference type="SAM" id="SignalP"/>
    </source>
</evidence>